<organism evidence="2 3">
    <name type="scientific">Caenorhabditis briggsae</name>
    <dbReference type="NCBI Taxonomy" id="6238"/>
    <lineage>
        <taxon>Eukaryota</taxon>
        <taxon>Metazoa</taxon>
        <taxon>Ecdysozoa</taxon>
        <taxon>Nematoda</taxon>
        <taxon>Chromadorea</taxon>
        <taxon>Rhabditida</taxon>
        <taxon>Rhabditina</taxon>
        <taxon>Rhabditomorpha</taxon>
        <taxon>Rhabditoidea</taxon>
        <taxon>Rhabditidae</taxon>
        <taxon>Peloderinae</taxon>
        <taxon>Caenorhabditis</taxon>
    </lineage>
</organism>
<feature type="compositionally biased region" description="Polar residues" evidence="1">
    <location>
        <begin position="288"/>
        <end position="298"/>
    </location>
</feature>
<proteinExistence type="predicted"/>
<dbReference type="EMBL" id="CP092621">
    <property type="protein sequence ID" value="UMM20701.1"/>
    <property type="molecule type" value="Genomic_DNA"/>
</dbReference>
<accession>A0AAE9EF77</accession>
<dbReference type="Proteomes" id="UP000829354">
    <property type="component" value="Chromosome II"/>
</dbReference>
<evidence type="ECO:0000313" key="3">
    <source>
        <dbReference type="Proteomes" id="UP000829354"/>
    </source>
</evidence>
<name>A0AAE9EF77_CAEBR</name>
<evidence type="ECO:0000313" key="2">
    <source>
        <dbReference type="EMBL" id="UMM20701.1"/>
    </source>
</evidence>
<protein>
    <submittedName>
        <fullName evidence="2">Uncharacterized protein</fullName>
    </submittedName>
</protein>
<sequence>MLGHYYWDHVRNAPINGPVKNKLVNEPSSPESELSNYVIPEYNSLFNCSQSLLNNGPSTNAPTKVPAQNQYVNEPPTSETGPLNPLIPENNVFLNVLKFLPTMNNAKPEESYPIQPSDSVLQISPEKGLHWVHRSEIAQDNAHSEELISPSTNAQKIDISNLIQLHRCPRPNCDFAEGSNVAVKLRRHMVKHWSAEASEFECVAANCSQRFQKSIAKDMEESTEGVNSHMHYCSKHLGGQVDWDSKTQDSNNPLDLFISGPNWKGSLVSYSPLQLPTTKSRKPHVAPESSNSSQPPQFRFQIGSNQFLTVPQFDQLLDRLAVSEQTAKASLGPQ</sequence>
<feature type="region of interest" description="Disordered" evidence="1">
    <location>
        <begin position="274"/>
        <end position="298"/>
    </location>
</feature>
<gene>
    <name evidence="2" type="ORF">L5515_015879</name>
</gene>
<reference evidence="2 3" key="1">
    <citation type="submission" date="2022-04" db="EMBL/GenBank/DDBJ databases">
        <title>Chromosome-level reference genomes for two strains of Caenorhabditis briggsae: an improved platform for comparative genomics.</title>
        <authorList>
            <person name="Stevens L."/>
            <person name="Andersen E."/>
        </authorList>
    </citation>
    <scope>NUCLEOTIDE SEQUENCE [LARGE SCALE GENOMIC DNA]</scope>
    <source>
        <strain evidence="2">VX34</strain>
        <tissue evidence="2">Whole-organism</tissue>
    </source>
</reference>
<evidence type="ECO:0000256" key="1">
    <source>
        <dbReference type="SAM" id="MobiDB-lite"/>
    </source>
</evidence>
<dbReference type="AlphaFoldDB" id="A0AAE9EF77"/>
<keyword evidence="3" id="KW-1185">Reference proteome</keyword>